<organism evidence="2 3">
    <name type="scientific">Leeuwenhoekiella nanhaiensis</name>
    <dbReference type="NCBI Taxonomy" id="1655491"/>
    <lineage>
        <taxon>Bacteria</taxon>
        <taxon>Pseudomonadati</taxon>
        <taxon>Bacteroidota</taxon>
        <taxon>Flavobacteriia</taxon>
        <taxon>Flavobacteriales</taxon>
        <taxon>Flavobacteriaceae</taxon>
        <taxon>Leeuwenhoekiella</taxon>
    </lineage>
</organism>
<evidence type="ECO:0008006" key="4">
    <source>
        <dbReference type="Google" id="ProtNLM"/>
    </source>
</evidence>
<evidence type="ECO:0000256" key="1">
    <source>
        <dbReference type="SAM" id="SignalP"/>
    </source>
</evidence>
<dbReference type="RefSeq" id="WP_099644587.1">
    <property type="nucleotide sequence ID" value="NZ_KZ319287.1"/>
</dbReference>
<dbReference type="AlphaFoldDB" id="A0A2G1VW87"/>
<protein>
    <recommendedName>
        <fullName evidence="4">Lipoprotein</fullName>
    </recommendedName>
</protein>
<gene>
    <name evidence="2" type="ORF">CJ305_02140</name>
</gene>
<reference evidence="2 3" key="1">
    <citation type="submission" date="2017-08" db="EMBL/GenBank/DDBJ databases">
        <title>The whole genome shortgun sequences of strain Leeuwenhoekiella nanhaiensis G18 from the South China Sea.</title>
        <authorList>
            <person name="Liu Q."/>
        </authorList>
    </citation>
    <scope>NUCLEOTIDE SEQUENCE [LARGE SCALE GENOMIC DNA]</scope>
    <source>
        <strain evidence="2 3">G18</strain>
    </source>
</reference>
<accession>A0A2G1VW87</accession>
<keyword evidence="3" id="KW-1185">Reference proteome</keyword>
<feature type="signal peptide" evidence="1">
    <location>
        <begin position="1"/>
        <end position="22"/>
    </location>
</feature>
<dbReference type="Proteomes" id="UP000229433">
    <property type="component" value="Unassembled WGS sequence"/>
</dbReference>
<comment type="caution">
    <text evidence="2">The sequence shown here is derived from an EMBL/GenBank/DDBJ whole genome shotgun (WGS) entry which is preliminary data.</text>
</comment>
<proteinExistence type="predicted"/>
<keyword evidence="1" id="KW-0732">Signal</keyword>
<sequence length="148" mass="16633">MSTAAKFYFGFFILVFLTGCGATPGLTTTKKTLPNAPTYTYIDTKGNTYSISQNKFIYDPVSEDDTIDGIDDEGYHQEINISLNDYAKIAAACDRQFQETQKELPANYNGNVIPTLLRRYPDRTDELTLSIEGVDELDYILIPYLGDE</sequence>
<dbReference type="OrthoDB" id="1439476at2"/>
<evidence type="ECO:0000313" key="3">
    <source>
        <dbReference type="Proteomes" id="UP000229433"/>
    </source>
</evidence>
<feature type="chain" id="PRO_5013592089" description="Lipoprotein" evidence="1">
    <location>
        <begin position="23"/>
        <end position="148"/>
    </location>
</feature>
<name>A0A2G1VW87_9FLAO</name>
<evidence type="ECO:0000313" key="2">
    <source>
        <dbReference type="EMBL" id="PHQ31047.1"/>
    </source>
</evidence>
<dbReference type="EMBL" id="NQXA01000001">
    <property type="protein sequence ID" value="PHQ31047.1"/>
    <property type="molecule type" value="Genomic_DNA"/>
</dbReference>
<dbReference type="PROSITE" id="PS51257">
    <property type="entry name" value="PROKAR_LIPOPROTEIN"/>
    <property type="match status" value="1"/>
</dbReference>